<evidence type="ECO:0000313" key="3">
    <source>
        <dbReference type="Proteomes" id="UP000067689"/>
    </source>
</evidence>
<dbReference type="InterPro" id="IPR010985">
    <property type="entry name" value="Ribbon_hlx_hlx"/>
</dbReference>
<feature type="coiled-coil region" evidence="1">
    <location>
        <begin position="24"/>
        <end position="51"/>
    </location>
</feature>
<reference evidence="2 3" key="1">
    <citation type="journal article" date="1991" name="Int. J. Syst. Bacteriol.">
        <title>Description of the erythromycin-producing bacterium Arthrobacter sp. strain NRRL B-3381 as Aeromicrobium erythreum gen. nov., sp. nov.</title>
        <authorList>
            <person name="Miller E.S."/>
            <person name="Woese C.R."/>
            <person name="Brenner S."/>
        </authorList>
    </citation>
    <scope>NUCLEOTIDE SEQUENCE [LARGE SCALE GENOMIC DNA]</scope>
    <source>
        <strain evidence="2 3">AR18</strain>
    </source>
</reference>
<proteinExistence type="predicted"/>
<keyword evidence="1" id="KW-0175">Coiled coil</keyword>
<dbReference type="OrthoDB" id="4426404at2"/>
<dbReference type="AlphaFoldDB" id="A0A0U3SXL2"/>
<evidence type="ECO:0000256" key="1">
    <source>
        <dbReference type="SAM" id="Coils"/>
    </source>
</evidence>
<dbReference type="EMBL" id="CP011502">
    <property type="protein sequence ID" value="ALX03274.1"/>
    <property type="molecule type" value="Genomic_DNA"/>
</dbReference>
<sequence length="67" mass="7422">MAMTLRLTDEQDAALTQLASAQGISKNEAAARAIQRQLEESEQERDFVAALDDTIGRYPSTIRRLGE</sequence>
<evidence type="ECO:0000313" key="2">
    <source>
        <dbReference type="EMBL" id="ALX03274.1"/>
    </source>
</evidence>
<organism evidence="2 3">
    <name type="scientific">Aeromicrobium erythreum</name>
    <dbReference type="NCBI Taxonomy" id="2041"/>
    <lineage>
        <taxon>Bacteria</taxon>
        <taxon>Bacillati</taxon>
        <taxon>Actinomycetota</taxon>
        <taxon>Actinomycetes</taxon>
        <taxon>Propionibacteriales</taxon>
        <taxon>Nocardioidaceae</taxon>
        <taxon>Aeromicrobium</taxon>
    </lineage>
</organism>
<dbReference type="SUPFAM" id="SSF47598">
    <property type="entry name" value="Ribbon-helix-helix"/>
    <property type="match status" value="1"/>
</dbReference>
<dbReference type="Proteomes" id="UP000067689">
    <property type="component" value="Chromosome"/>
</dbReference>
<gene>
    <name evidence="2" type="ORF">AERYTH_00455</name>
</gene>
<protein>
    <submittedName>
        <fullName evidence="2">Uncharacterized protein</fullName>
    </submittedName>
</protein>
<dbReference type="STRING" id="2041.AERYTH_00455"/>
<dbReference type="KEGG" id="aer:AERYTH_00455"/>
<keyword evidence="3" id="KW-1185">Reference proteome</keyword>
<dbReference type="GO" id="GO:0006355">
    <property type="term" value="P:regulation of DNA-templated transcription"/>
    <property type="evidence" value="ECO:0007669"/>
    <property type="project" value="InterPro"/>
</dbReference>
<accession>A0A0U3SXL2</accession>
<dbReference type="PATRIC" id="fig|2041.4.peg.93"/>
<name>A0A0U3SXL2_9ACTN</name>
<dbReference type="RefSeq" id="WP_067853160.1">
    <property type="nucleotide sequence ID" value="NZ_CP011502.1"/>
</dbReference>